<dbReference type="AlphaFoldDB" id="A0A6V8HF42"/>
<evidence type="ECO:0000313" key="6">
    <source>
        <dbReference type="Proteomes" id="UP000053095"/>
    </source>
</evidence>
<dbReference type="Pfam" id="PF00171">
    <property type="entry name" value="Aldedh"/>
    <property type="match status" value="2"/>
</dbReference>
<accession>A0A6V8HF42</accession>
<feature type="active site" evidence="2">
    <location>
        <position position="261"/>
    </location>
</feature>
<dbReference type="Gene3D" id="3.40.309.10">
    <property type="entry name" value="Aldehyde Dehydrogenase, Chain A, domain 2"/>
    <property type="match status" value="1"/>
</dbReference>
<dbReference type="InterPro" id="IPR029510">
    <property type="entry name" value="Ald_DH_CS_GLU"/>
</dbReference>
<feature type="domain" description="Aldehyde dehydrogenase" evidence="4">
    <location>
        <begin position="49"/>
        <end position="143"/>
    </location>
</feature>
<dbReference type="Gene3D" id="3.40.605.10">
    <property type="entry name" value="Aldehyde Dehydrogenase, Chain A, domain 1"/>
    <property type="match status" value="1"/>
</dbReference>
<protein>
    <recommendedName>
        <fullName evidence="4">Aldehyde dehydrogenase domain-containing protein</fullName>
    </recommendedName>
</protein>
<keyword evidence="6" id="KW-1185">Reference proteome</keyword>
<organism evidence="5 6">
    <name type="scientific">Talaromyces pinophilus</name>
    <name type="common">Penicillium pinophilum</name>
    <dbReference type="NCBI Taxonomy" id="128442"/>
    <lineage>
        <taxon>Eukaryota</taxon>
        <taxon>Fungi</taxon>
        <taxon>Dikarya</taxon>
        <taxon>Ascomycota</taxon>
        <taxon>Pezizomycotina</taxon>
        <taxon>Eurotiomycetes</taxon>
        <taxon>Eurotiomycetidae</taxon>
        <taxon>Eurotiales</taxon>
        <taxon>Trichocomaceae</taxon>
        <taxon>Talaromyces</taxon>
        <taxon>Talaromyces sect. Talaromyces</taxon>
    </lineage>
</organism>
<evidence type="ECO:0000256" key="1">
    <source>
        <dbReference type="ARBA" id="ARBA00023002"/>
    </source>
</evidence>
<keyword evidence="1 3" id="KW-0560">Oxidoreductase</keyword>
<dbReference type="InterPro" id="IPR015590">
    <property type="entry name" value="Aldehyde_DH_dom"/>
</dbReference>
<evidence type="ECO:0000259" key="4">
    <source>
        <dbReference type="Pfam" id="PF00171"/>
    </source>
</evidence>
<evidence type="ECO:0000256" key="3">
    <source>
        <dbReference type="RuleBase" id="RU003345"/>
    </source>
</evidence>
<dbReference type="EMBL" id="DF933830">
    <property type="protein sequence ID" value="GAM40132.1"/>
    <property type="molecule type" value="Genomic_DNA"/>
</dbReference>
<dbReference type="PANTHER" id="PTHR43353">
    <property type="entry name" value="SUCCINATE-SEMIALDEHYDE DEHYDROGENASE, MITOCHONDRIAL"/>
    <property type="match status" value="1"/>
</dbReference>
<comment type="caution">
    <text evidence="5">The sequence shown here is derived from an EMBL/GenBank/DDBJ whole genome shotgun (WGS) entry which is preliminary data.</text>
</comment>
<dbReference type="GO" id="GO:0004777">
    <property type="term" value="F:succinate-semialdehyde dehydrogenase (NAD+) activity"/>
    <property type="evidence" value="ECO:0007669"/>
    <property type="project" value="TreeGrafter"/>
</dbReference>
<evidence type="ECO:0000256" key="2">
    <source>
        <dbReference type="PROSITE-ProRule" id="PRU10007"/>
    </source>
</evidence>
<dbReference type="Proteomes" id="UP000053095">
    <property type="component" value="Unassembled WGS sequence"/>
</dbReference>
<dbReference type="PROSITE" id="PS00687">
    <property type="entry name" value="ALDEHYDE_DEHYDR_GLU"/>
    <property type="match status" value="1"/>
</dbReference>
<gene>
    <name evidence="5" type="ORF">TCE0_034f12241</name>
</gene>
<dbReference type="SUPFAM" id="SSF53720">
    <property type="entry name" value="ALDH-like"/>
    <property type="match status" value="1"/>
</dbReference>
<proteinExistence type="inferred from homology"/>
<name>A0A6V8HF42_TALPI</name>
<dbReference type="InterPro" id="IPR016161">
    <property type="entry name" value="Ald_DH/histidinol_DH"/>
</dbReference>
<dbReference type="InterPro" id="IPR016162">
    <property type="entry name" value="Ald_DH_N"/>
</dbReference>
<dbReference type="GO" id="GO:0009450">
    <property type="term" value="P:gamma-aminobutyric acid catabolic process"/>
    <property type="evidence" value="ECO:0007669"/>
    <property type="project" value="TreeGrafter"/>
</dbReference>
<dbReference type="InterPro" id="IPR016163">
    <property type="entry name" value="Ald_DH_C"/>
</dbReference>
<sequence>MTIPSEIHINDNGIQPGTGPFPFLKTQDGRNIVPISIDGKQLPVDESRLIHVRSAAKAAEVDLAQGASVEIAHQAANSSRQAFLKWKETSYVERRDILLNAADLIQSREEAFVAMQMLETSCKEEWARFNVALAAAMFAKFHQTYLKNAPVNYQHRRVPNASMIISTRALAAPLGAGCTVVFKASELCPGVHHSIVQAFEDAGLPAGCINTLQARREDSRAVTEALIAHPAISKISFTGSTTVGSILGQLASKYLKPALLELGGKAPAIVLKDADIEHAAALCAKGAFLHHGQICMSTDRIIVVREITEQFSRALAECVKKFHADGAGSAVTVAVADRAKSLVDAAIKNGASFVVGNNEFRDDTKAAIWPTVITGVKRDDQIFDEETFGPSATLYVVEDENEAVELANSSKYGLNAAVHSRDILAALRVARRIECGQVHIGTITGYDEVNAPIGGTKASGWGRNNGKYALREFLVTKNISLHDPSARVKFGGH</sequence>
<evidence type="ECO:0000313" key="5">
    <source>
        <dbReference type="EMBL" id="GAM40132.1"/>
    </source>
</evidence>
<dbReference type="PANTHER" id="PTHR43353:SF6">
    <property type="entry name" value="CYTOPLASMIC ALDEHYDE DEHYDROGENASE (EUROFUNG)"/>
    <property type="match status" value="1"/>
</dbReference>
<feature type="domain" description="Aldehyde dehydrogenase" evidence="4">
    <location>
        <begin position="160"/>
        <end position="479"/>
    </location>
</feature>
<reference evidence="6" key="1">
    <citation type="journal article" date="2015" name="Genome Announc.">
        <title>Draft genome sequence of Talaromyces cellulolyticus strain Y-94, a source of lignocellulosic biomass-degrading enzymes.</title>
        <authorList>
            <person name="Fujii T."/>
            <person name="Koike H."/>
            <person name="Sawayama S."/>
            <person name="Yano S."/>
            <person name="Inoue H."/>
        </authorList>
    </citation>
    <scope>NUCLEOTIDE SEQUENCE [LARGE SCALE GENOMIC DNA]</scope>
    <source>
        <strain evidence="6">Y-94</strain>
    </source>
</reference>
<dbReference type="InterPro" id="IPR050740">
    <property type="entry name" value="Aldehyde_DH_Superfamily"/>
</dbReference>
<comment type="similarity">
    <text evidence="3">Belongs to the aldehyde dehydrogenase family.</text>
</comment>